<dbReference type="SFLD" id="SFLDF00288">
    <property type="entry name" value="HemN-like__clustered_with_nucl"/>
    <property type="match status" value="1"/>
</dbReference>
<dbReference type="Pfam" id="PF04055">
    <property type="entry name" value="Radical_SAM"/>
    <property type="match status" value="1"/>
</dbReference>
<accession>A0A2K2H641</accession>
<dbReference type="Pfam" id="PF06969">
    <property type="entry name" value="HemN_C"/>
    <property type="match status" value="1"/>
</dbReference>
<feature type="domain" description="Radical SAM core" evidence="11">
    <location>
        <begin position="1"/>
        <end position="229"/>
    </location>
</feature>
<dbReference type="RefSeq" id="WP_103116759.1">
    <property type="nucleotide sequence ID" value="NZ_PPFX01000054.1"/>
</dbReference>
<keyword evidence="10" id="KW-0963">Cytoplasm</keyword>
<evidence type="ECO:0000313" key="12">
    <source>
        <dbReference type="EMBL" id="PNU18709.1"/>
    </source>
</evidence>
<dbReference type="NCBIfam" id="TIGR00539">
    <property type="entry name" value="hemN_rel"/>
    <property type="match status" value="1"/>
</dbReference>
<dbReference type="PANTHER" id="PTHR13932:SF5">
    <property type="entry name" value="RADICAL S-ADENOSYL METHIONINE DOMAIN-CONTAINING PROTEIN 1, MITOCHONDRIAL"/>
    <property type="match status" value="1"/>
</dbReference>
<evidence type="ECO:0000256" key="2">
    <source>
        <dbReference type="ARBA" id="ARBA00006100"/>
    </source>
</evidence>
<dbReference type="EMBL" id="PPFX01000054">
    <property type="protein sequence ID" value="PNU18709.1"/>
    <property type="molecule type" value="Genomic_DNA"/>
</dbReference>
<sequence length="373" mass="41526">MSGLYLHIPFCRRKCPYCDFYSRDDCLDQLADYHLLLIRQLQMATAAGWQGPFATVFFGGGTPSLLTPAQLDAILAAVVAGPGLAADAEISVEINPATLTAGYLGELRACGVNRLSIGVQSMDDARLRQLRRLHDAAVVREVVARARVAGFEQISCDLMFALPGQTPAELATDLERLLELRTEHVSIYGLSLEEGTPWGRDPRPALPEQETYAEMYELIHHRLTTAGYGHYEISNFARPGAECRHNLGYWRRTACLGLGAGAHSFCSRGWGRRLAIPPDLDGYRSMLKTGIDPMQSLENFDRRGAMAETAYLGLRTAAGVDATAFRERFGCSFDNVFSAPLKRLAGQLAVRDGCWRFGWWQWLIYDRLIREFL</sequence>
<keyword evidence="9 10" id="KW-0143">Chaperone</keyword>
<name>A0A2K2H641_9BACT</name>
<proteinExistence type="inferred from homology"/>
<gene>
    <name evidence="12" type="ORF">C2E25_16160</name>
</gene>
<dbReference type="AlphaFoldDB" id="A0A2K2H641"/>
<dbReference type="InterPro" id="IPR034505">
    <property type="entry name" value="Coproporphyrinogen-III_oxidase"/>
</dbReference>
<dbReference type="SMART" id="SM00729">
    <property type="entry name" value="Elp3"/>
    <property type="match status" value="1"/>
</dbReference>
<comment type="similarity">
    <text evidence="2">Belongs to the anaerobic coproporphyrinogen-III oxidase family. HemW subfamily.</text>
</comment>
<dbReference type="GO" id="GO:0006779">
    <property type="term" value="P:porphyrin-containing compound biosynthetic process"/>
    <property type="evidence" value="ECO:0007669"/>
    <property type="project" value="InterPro"/>
</dbReference>
<dbReference type="InterPro" id="IPR058240">
    <property type="entry name" value="rSAM_sf"/>
</dbReference>
<dbReference type="CDD" id="cd01335">
    <property type="entry name" value="Radical_SAM"/>
    <property type="match status" value="1"/>
</dbReference>
<dbReference type="InterPro" id="IPR004559">
    <property type="entry name" value="HemW-like"/>
</dbReference>
<evidence type="ECO:0000256" key="9">
    <source>
        <dbReference type="ARBA" id="ARBA00023186"/>
    </source>
</evidence>
<keyword evidence="10" id="KW-0004">4Fe-4S</keyword>
<dbReference type="InterPro" id="IPR013785">
    <property type="entry name" value="Aldolase_TIM"/>
</dbReference>
<dbReference type="InterPro" id="IPR010723">
    <property type="entry name" value="HemN_C"/>
</dbReference>
<dbReference type="InterPro" id="IPR007197">
    <property type="entry name" value="rSAM"/>
</dbReference>
<evidence type="ECO:0000256" key="7">
    <source>
        <dbReference type="ARBA" id="ARBA00023004"/>
    </source>
</evidence>
<evidence type="ECO:0000256" key="6">
    <source>
        <dbReference type="ARBA" id="ARBA00022723"/>
    </source>
</evidence>
<evidence type="ECO:0000256" key="10">
    <source>
        <dbReference type="RuleBase" id="RU364116"/>
    </source>
</evidence>
<evidence type="ECO:0000256" key="4">
    <source>
        <dbReference type="ARBA" id="ARBA00022617"/>
    </source>
</evidence>
<dbReference type="SUPFAM" id="SSF102114">
    <property type="entry name" value="Radical SAM enzymes"/>
    <property type="match status" value="1"/>
</dbReference>
<keyword evidence="4 10" id="KW-0349">Heme</keyword>
<dbReference type="GO" id="GO:0046872">
    <property type="term" value="F:metal ion binding"/>
    <property type="evidence" value="ECO:0007669"/>
    <property type="project" value="UniProtKB-UniRule"/>
</dbReference>
<comment type="function">
    <text evidence="10">Probably acts as a heme chaperone, transferring heme to an unknown acceptor. Binds one molecule of heme per monomer, possibly covalently. Binds 1 [4Fe-4S] cluster. The cluster is coordinated with 3 cysteines and an exchangeable S-adenosyl-L-methionine.</text>
</comment>
<comment type="caution">
    <text evidence="12">The sequence shown here is derived from an EMBL/GenBank/DDBJ whole genome shotgun (WGS) entry which is preliminary data.</text>
</comment>
<dbReference type="InterPro" id="IPR006638">
    <property type="entry name" value="Elp3/MiaA/NifB-like_rSAM"/>
</dbReference>
<dbReference type="SFLD" id="SFLDG01065">
    <property type="entry name" value="anaerobic_coproporphyrinogen-I"/>
    <property type="match status" value="1"/>
</dbReference>
<evidence type="ECO:0000313" key="13">
    <source>
        <dbReference type="Proteomes" id="UP000236340"/>
    </source>
</evidence>
<dbReference type="SFLD" id="SFLDF00562">
    <property type="entry name" value="HemN-like__clustered_with_heat"/>
    <property type="match status" value="1"/>
</dbReference>
<dbReference type="PROSITE" id="PS51918">
    <property type="entry name" value="RADICAL_SAM"/>
    <property type="match status" value="1"/>
</dbReference>
<comment type="cofactor">
    <cofactor evidence="1">
        <name>[4Fe-4S] cluster</name>
        <dbReference type="ChEBI" id="CHEBI:49883"/>
    </cofactor>
</comment>
<dbReference type="Gene3D" id="3.20.20.70">
    <property type="entry name" value="Aldolase class I"/>
    <property type="match status" value="1"/>
</dbReference>
<dbReference type="OrthoDB" id="9808022at2"/>
<evidence type="ECO:0000256" key="8">
    <source>
        <dbReference type="ARBA" id="ARBA00023014"/>
    </source>
</evidence>
<dbReference type="GO" id="GO:0005737">
    <property type="term" value="C:cytoplasm"/>
    <property type="evidence" value="ECO:0007669"/>
    <property type="project" value="UniProtKB-SubCell"/>
</dbReference>
<keyword evidence="7 10" id="KW-0408">Iron</keyword>
<dbReference type="Proteomes" id="UP000236340">
    <property type="component" value="Unassembled WGS sequence"/>
</dbReference>
<reference evidence="12 13" key="1">
    <citation type="journal article" date="2018" name="Genome Announc.">
        <title>Genome Sequence of Geothermobacter sp. HR-1 Iron Reducer from the Loihi Seamount.</title>
        <authorList>
            <person name="Smith H."/>
            <person name="Abuyen K."/>
            <person name="Tremblay J."/>
            <person name="Savalia P."/>
            <person name="Perez-Rodriguez I."/>
            <person name="Emerson D."/>
            <person name="Tully B."/>
            <person name="Amend J."/>
        </authorList>
    </citation>
    <scope>NUCLEOTIDE SEQUENCE [LARGE SCALE GENOMIC DNA]</scope>
    <source>
        <strain evidence="12 13">HR-1</strain>
    </source>
</reference>
<keyword evidence="5 10" id="KW-0949">S-adenosyl-L-methionine</keyword>
<organism evidence="12 13">
    <name type="scientific">Geothermobacter hydrogeniphilus</name>
    <dbReference type="NCBI Taxonomy" id="1969733"/>
    <lineage>
        <taxon>Bacteria</taxon>
        <taxon>Pseudomonadati</taxon>
        <taxon>Thermodesulfobacteriota</taxon>
        <taxon>Desulfuromonadia</taxon>
        <taxon>Desulfuromonadales</taxon>
        <taxon>Geothermobacteraceae</taxon>
        <taxon>Geothermobacter</taxon>
    </lineage>
</organism>
<dbReference type="SFLD" id="SFLDS00029">
    <property type="entry name" value="Radical_SAM"/>
    <property type="match status" value="1"/>
</dbReference>
<protein>
    <recommendedName>
        <fullName evidence="3 10">Heme chaperone HemW</fullName>
    </recommendedName>
</protein>
<comment type="subcellular location">
    <subcellularLocation>
        <location evidence="10">Cytoplasm</location>
    </subcellularLocation>
</comment>
<keyword evidence="6 10" id="KW-0479">Metal-binding</keyword>
<dbReference type="GO" id="GO:0004109">
    <property type="term" value="F:coproporphyrinogen oxidase activity"/>
    <property type="evidence" value="ECO:0007669"/>
    <property type="project" value="InterPro"/>
</dbReference>
<evidence type="ECO:0000256" key="1">
    <source>
        <dbReference type="ARBA" id="ARBA00001966"/>
    </source>
</evidence>
<keyword evidence="8 10" id="KW-0411">Iron-sulfur</keyword>
<dbReference type="PANTHER" id="PTHR13932">
    <property type="entry name" value="COPROPORPHYRINIGEN III OXIDASE"/>
    <property type="match status" value="1"/>
</dbReference>
<dbReference type="GO" id="GO:0051539">
    <property type="term" value="F:4 iron, 4 sulfur cluster binding"/>
    <property type="evidence" value="ECO:0007669"/>
    <property type="project" value="UniProtKB-UniRule"/>
</dbReference>
<evidence type="ECO:0000259" key="11">
    <source>
        <dbReference type="PROSITE" id="PS51918"/>
    </source>
</evidence>
<evidence type="ECO:0000256" key="5">
    <source>
        <dbReference type="ARBA" id="ARBA00022691"/>
    </source>
</evidence>
<evidence type="ECO:0000256" key="3">
    <source>
        <dbReference type="ARBA" id="ARBA00017228"/>
    </source>
</evidence>